<evidence type="ECO:0000313" key="1">
    <source>
        <dbReference type="EMBL" id="SNQ47586.1"/>
    </source>
</evidence>
<dbReference type="Proteomes" id="UP000234331">
    <property type="component" value="Unassembled WGS sequence"/>
</dbReference>
<dbReference type="AlphaFoldDB" id="A0A2I2KPK0"/>
<keyword evidence="2" id="KW-1185">Reference proteome</keyword>
<organism evidence="1 2">
    <name type="scientific">Frankia canadensis</name>
    <dbReference type="NCBI Taxonomy" id="1836972"/>
    <lineage>
        <taxon>Bacteria</taxon>
        <taxon>Bacillati</taxon>
        <taxon>Actinomycetota</taxon>
        <taxon>Actinomycetes</taxon>
        <taxon>Frankiales</taxon>
        <taxon>Frankiaceae</taxon>
        <taxon>Frankia</taxon>
    </lineage>
</organism>
<evidence type="ECO:0000313" key="2">
    <source>
        <dbReference type="Proteomes" id="UP000234331"/>
    </source>
</evidence>
<dbReference type="EMBL" id="FZMO01000110">
    <property type="protein sequence ID" value="SNQ47586.1"/>
    <property type="molecule type" value="Genomic_DNA"/>
</dbReference>
<proteinExistence type="predicted"/>
<name>A0A2I2KPK0_9ACTN</name>
<accession>A0A2I2KPK0</accession>
<protein>
    <submittedName>
        <fullName evidence="1">Uncharacterized protein</fullName>
    </submittedName>
</protein>
<reference evidence="1 2" key="1">
    <citation type="submission" date="2017-06" db="EMBL/GenBank/DDBJ databases">
        <authorList>
            <person name="Kim H.J."/>
            <person name="Triplett B.A."/>
        </authorList>
    </citation>
    <scope>NUCLEOTIDE SEQUENCE [LARGE SCALE GENOMIC DNA]</scope>
    <source>
        <strain evidence="1">FRACA_ARgP5</strain>
    </source>
</reference>
<gene>
    <name evidence="1" type="ORF">FRACA_1980004</name>
</gene>
<sequence>MEKELSAWPPLPPIPSQWVTSVPTTPVVPVYSEVPSELGEEPITWLPLPVPVAWLIPPPEIRPLLQSAWVEISEFAVEGPLVAPGVFTVTATVLAKAAAGKATASAAPRTRTVPVVRVRTDRCALTSTFA</sequence>